<dbReference type="InterPro" id="IPR011333">
    <property type="entry name" value="SKP1/BTB/POZ_sf"/>
</dbReference>
<keyword evidence="4" id="KW-1185">Reference proteome</keyword>
<evidence type="ECO:0000313" key="3">
    <source>
        <dbReference type="EMBL" id="KAH9292129.1"/>
    </source>
</evidence>
<dbReference type="CDD" id="cd14733">
    <property type="entry name" value="BACK"/>
    <property type="match status" value="1"/>
</dbReference>
<dbReference type="FunFam" id="1.25.40.420:FF:000026">
    <property type="entry name" value="BTB/POZ domain-containing protein"/>
    <property type="match status" value="1"/>
</dbReference>
<dbReference type="SMART" id="SM00225">
    <property type="entry name" value="BTB"/>
    <property type="match status" value="1"/>
</dbReference>
<dbReference type="OMA" id="ISCEGRY"/>
<accession>A0AA38C7X4</accession>
<dbReference type="EMBL" id="JAHRHJ020003253">
    <property type="protein sequence ID" value="KAH9292129.1"/>
    <property type="molecule type" value="Genomic_DNA"/>
</dbReference>
<name>A0AA38C7X4_TAXCH</name>
<dbReference type="Gene3D" id="3.30.710.10">
    <property type="entry name" value="Potassium Channel Kv1.1, Chain A"/>
    <property type="match status" value="1"/>
</dbReference>
<dbReference type="PROSITE" id="PS50097">
    <property type="entry name" value="BTB"/>
    <property type="match status" value="1"/>
</dbReference>
<dbReference type="Proteomes" id="UP000824469">
    <property type="component" value="Unassembled WGS sequence"/>
</dbReference>
<feature type="non-terminal residue" evidence="3">
    <location>
        <position position="249"/>
    </location>
</feature>
<dbReference type="CDD" id="cd18186">
    <property type="entry name" value="BTB_POZ_ZBTB_KLHL-like"/>
    <property type="match status" value="1"/>
</dbReference>
<dbReference type="SUPFAM" id="SSF54695">
    <property type="entry name" value="POZ domain"/>
    <property type="match status" value="1"/>
</dbReference>
<dbReference type="InterPro" id="IPR000210">
    <property type="entry name" value="BTB/POZ_dom"/>
</dbReference>
<dbReference type="Gene3D" id="1.25.40.420">
    <property type="match status" value="1"/>
</dbReference>
<protein>
    <recommendedName>
        <fullName evidence="2">BTB domain-containing protein</fullName>
    </recommendedName>
</protein>
<dbReference type="PANTHER" id="PTHR24413">
    <property type="entry name" value="SPECKLE-TYPE POZ PROTEIN"/>
    <property type="match status" value="1"/>
</dbReference>
<sequence length="249" mass="28856">SLVTMAREYSDQWGESMLMMSCLSCKEEYNTCAAGTCRECYEEASETEEELKKEIEDLKARITFLKTWAPEMLDQHTDIVFEVGDGSKIKAHRIVLISKSPVFKAMLENEMEESRSGTIKITDFSYEVLRSFVHYLYTAETFPDEHMAFDLLVLAEKYQVKHLKIICEKFLTSKVNNDNSIMNFAFSHQYNAKHLREAALSLIIENMHTLTTREEYHVLVDKDPRLVVEIYEKYLSKQVNTAGKESINS</sequence>
<feature type="domain" description="BTB" evidence="2">
    <location>
        <begin position="77"/>
        <end position="145"/>
    </location>
</feature>
<reference evidence="3 4" key="1">
    <citation type="journal article" date="2021" name="Nat. Plants">
        <title>The Taxus genome provides insights into paclitaxel biosynthesis.</title>
        <authorList>
            <person name="Xiong X."/>
            <person name="Gou J."/>
            <person name="Liao Q."/>
            <person name="Li Y."/>
            <person name="Zhou Q."/>
            <person name="Bi G."/>
            <person name="Li C."/>
            <person name="Du R."/>
            <person name="Wang X."/>
            <person name="Sun T."/>
            <person name="Guo L."/>
            <person name="Liang H."/>
            <person name="Lu P."/>
            <person name="Wu Y."/>
            <person name="Zhang Z."/>
            <person name="Ro D.K."/>
            <person name="Shang Y."/>
            <person name="Huang S."/>
            <person name="Yan J."/>
        </authorList>
    </citation>
    <scope>NUCLEOTIDE SEQUENCE [LARGE SCALE GENOMIC DNA]</scope>
    <source>
        <strain evidence="3">Ta-2019</strain>
    </source>
</reference>
<proteinExistence type="predicted"/>
<gene>
    <name evidence="3" type="ORF">KI387_042684</name>
</gene>
<dbReference type="Pfam" id="PF00651">
    <property type="entry name" value="BTB"/>
    <property type="match status" value="1"/>
</dbReference>
<comment type="caution">
    <text evidence="3">The sequence shown here is derived from an EMBL/GenBank/DDBJ whole genome shotgun (WGS) entry which is preliminary data.</text>
</comment>
<organism evidence="3 4">
    <name type="scientific">Taxus chinensis</name>
    <name type="common">Chinese yew</name>
    <name type="synonym">Taxus wallichiana var. chinensis</name>
    <dbReference type="NCBI Taxonomy" id="29808"/>
    <lineage>
        <taxon>Eukaryota</taxon>
        <taxon>Viridiplantae</taxon>
        <taxon>Streptophyta</taxon>
        <taxon>Embryophyta</taxon>
        <taxon>Tracheophyta</taxon>
        <taxon>Spermatophyta</taxon>
        <taxon>Pinopsida</taxon>
        <taxon>Pinidae</taxon>
        <taxon>Conifers II</taxon>
        <taxon>Cupressales</taxon>
        <taxon>Taxaceae</taxon>
        <taxon>Taxus</taxon>
    </lineage>
</organism>
<evidence type="ECO:0000259" key="2">
    <source>
        <dbReference type="PROSITE" id="PS50097"/>
    </source>
</evidence>
<dbReference type="AlphaFoldDB" id="A0AA38C7X4"/>
<evidence type="ECO:0000256" key="1">
    <source>
        <dbReference type="ARBA" id="ARBA00004906"/>
    </source>
</evidence>
<comment type="pathway">
    <text evidence="1">Protein modification; protein ubiquitination.</text>
</comment>
<evidence type="ECO:0000313" key="4">
    <source>
        <dbReference type="Proteomes" id="UP000824469"/>
    </source>
</evidence>